<sequence length="63" mass="6295">MCITAETMLDGAPDAVKVACPVLAGGKAGDNIKGLPIGTLCLPAGGRGCQYPGGKYHGKHEGK</sequence>
<dbReference type="EMBL" id="BAABYW010000001">
    <property type="protein sequence ID" value="GAA6410329.1"/>
    <property type="molecule type" value="Genomic_DNA"/>
</dbReference>
<name>A0ABQ0BFW8_9FIRM</name>
<organism evidence="1 2">
    <name type="scientific">Blautia hominis</name>
    <dbReference type="NCBI Taxonomy" id="2025493"/>
    <lineage>
        <taxon>Bacteria</taxon>
        <taxon>Bacillati</taxon>
        <taxon>Bacillota</taxon>
        <taxon>Clostridia</taxon>
        <taxon>Lachnospirales</taxon>
        <taxon>Lachnospiraceae</taxon>
        <taxon>Blautia</taxon>
    </lineage>
</organism>
<proteinExistence type="predicted"/>
<accession>A0ABQ0BFW8</accession>
<keyword evidence="2" id="KW-1185">Reference proteome</keyword>
<comment type="caution">
    <text evidence="1">The sequence shown here is derived from an EMBL/GenBank/DDBJ whole genome shotgun (WGS) entry which is preliminary data.</text>
</comment>
<dbReference type="Proteomes" id="UP001600943">
    <property type="component" value="Unassembled WGS sequence"/>
</dbReference>
<evidence type="ECO:0000313" key="1">
    <source>
        <dbReference type="EMBL" id="GAA6410329.1"/>
    </source>
</evidence>
<gene>
    <name evidence="1" type="ORF">K040078D81_44460</name>
</gene>
<protein>
    <submittedName>
        <fullName evidence="1">Uncharacterized protein</fullName>
    </submittedName>
</protein>
<evidence type="ECO:0000313" key="2">
    <source>
        <dbReference type="Proteomes" id="UP001600943"/>
    </source>
</evidence>
<reference evidence="1 2" key="1">
    <citation type="submission" date="2024-04" db="EMBL/GenBank/DDBJ databases">
        <title>Defined microbial consortia suppress multidrug-resistant proinflammatory Enterobacteriaceae via ecological control.</title>
        <authorList>
            <person name="Furuichi M."/>
            <person name="Kawaguchi T."/>
            <person name="Pust M."/>
            <person name="Yasuma K."/>
            <person name="Plichta D."/>
            <person name="Hasegawa N."/>
            <person name="Ohya T."/>
            <person name="Bhattarai S."/>
            <person name="Sasajima S."/>
            <person name="Aoto Y."/>
            <person name="Tuganbaev T."/>
            <person name="Yaginuma M."/>
            <person name="Ueda M."/>
            <person name="Okahashi N."/>
            <person name="Amafuji K."/>
            <person name="Kiridooshi Y."/>
            <person name="Sugita K."/>
            <person name="Strazar M."/>
            <person name="Skelly A."/>
            <person name="Suda W."/>
            <person name="Hattori M."/>
            <person name="Nakamoto N."/>
            <person name="Caballero S."/>
            <person name="Norman J."/>
            <person name="Olle B."/>
            <person name="Tanoue T."/>
            <person name="Arita M."/>
            <person name="Bucci V."/>
            <person name="Atarashi K."/>
            <person name="Xavier R."/>
            <person name="Honda K."/>
        </authorList>
    </citation>
    <scope>NUCLEOTIDE SEQUENCE [LARGE SCALE GENOMIC DNA]</scope>
    <source>
        <strain evidence="2">k04-0078-D8-1</strain>
    </source>
</reference>